<evidence type="ECO:0000259" key="1">
    <source>
        <dbReference type="PROSITE" id="PS50943"/>
    </source>
</evidence>
<dbReference type="GO" id="GO:0003677">
    <property type="term" value="F:DNA binding"/>
    <property type="evidence" value="ECO:0007669"/>
    <property type="project" value="InterPro"/>
</dbReference>
<dbReference type="Proteomes" id="UP000009223">
    <property type="component" value="Chromosome"/>
</dbReference>
<dbReference type="eggNOG" id="COG1396">
    <property type="taxonomic scope" value="Bacteria"/>
</dbReference>
<dbReference type="OrthoDB" id="528805at2"/>
<dbReference type="SUPFAM" id="SSF47413">
    <property type="entry name" value="lambda repressor-like DNA-binding domains"/>
    <property type="match status" value="1"/>
</dbReference>
<organism evidence="2 3">
    <name type="scientific">Treponema primitia (strain ATCC BAA-887 / DSM 12427 / ZAS-2)</name>
    <dbReference type="NCBI Taxonomy" id="545694"/>
    <lineage>
        <taxon>Bacteria</taxon>
        <taxon>Pseudomonadati</taxon>
        <taxon>Spirochaetota</taxon>
        <taxon>Spirochaetia</taxon>
        <taxon>Spirochaetales</taxon>
        <taxon>Treponemataceae</taxon>
        <taxon>Treponema</taxon>
    </lineage>
</organism>
<keyword evidence="3" id="KW-1185">Reference proteome</keyword>
<dbReference type="RefSeq" id="WP_015706665.1">
    <property type="nucleotide sequence ID" value="NC_015578.1"/>
</dbReference>
<dbReference type="PROSITE" id="PS50943">
    <property type="entry name" value="HTH_CROC1"/>
    <property type="match status" value="1"/>
</dbReference>
<name>F5YQY4_TREPZ</name>
<reference evidence="2 3" key="2">
    <citation type="journal article" date="2011" name="ISME J.">
        <title>RNA-seq reveals cooperative metabolic interactions between two termite-gut spirochete species in co-culture.</title>
        <authorList>
            <person name="Rosenthal A.Z."/>
            <person name="Matson E.G."/>
            <person name="Eldar A."/>
            <person name="Leadbetter J.R."/>
        </authorList>
    </citation>
    <scope>NUCLEOTIDE SEQUENCE [LARGE SCALE GENOMIC DNA]</scope>
    <source>
        <strain evidence="3">ATCC BAA-887 / DSM 12427 / ZAS-2</strain>
    </source>
</reference>
<dbReference type="Gene3D" id="1.10.260.40">
    <property type="entry name" value="lambda repressor-like DNA-binding domains"/>
    <property type="match status" value="1"/>
</dbReference>
<dbReference type="STRING" id="545694.TREPR_3643"/>
<dbReference type="Pfam" id="PF12844">
    <property type="entry name" value="HTH_19"/>
    <property type="match status" value="1"/>
</dbReference>
<dbReference type="AlphaFoldDB" id="F5YQY4"/>
<gene>
    <name evidence="2" type="ordered locus">TREPR_3643</name>
</gene>
<dbReference type="EMBL" id="CP001843">
    <property type="protein sequence ID" value="AEF86008.1"/>
    <property type="molecule type" value="Genomic_DNA"/>
</dbReference>
<reference evidence="3" key="1">
    <citation type="submission" date="2009-12" db="EMBL/GenBank/DDBJ databases">
        <title>Complete sequence of Treponema primitia strain ZAS-2.</title>
        <authorList>
            <person name="Tetu S.G."/>
            <person name="Matson E."/>
            <person name="Ren Q."/>
            <person name="Seshadri R."/>
            <person name="Elbourne L."/>
            <person name="Hassan K.A."/>
            <person name="Durkin A."/>
            <person name="Radune D."/>
            <person name="Mohamoud Y."/>
            <person name="Shay R."/>
            <person name="Jin S."/>
            <person name="Zhang X."/>
            <person name="Lucey K."/>
            <person name="Ballor N.R."/>
            <person name="Ottesen E."/>
            <person name="Rosenthal R."/>
            <person name="Allen A."/>
            <person name="Leadbetter J.R."/>
            <person name="Paulsen I.T."/>
        </authorList>
    </citation>
    <scope>NUCLEOTIDE SEQUENCE [LARGE SCALE GENOMIC DNA]</scope>
    <source>
        <strain evidence="3">ATCC BAA-887 / DSM 12427 / ZAS-2</strain>
    </source>
</reference>
<proteinExistence type="predicted"/>
<protein>
    <submittedName>
        <fullName evidence="2">Transcriptional regulator</fullName>
    </submittedName>
</protein>
<evidence type="ECO:0000313" key="3">
    <source>
        <dbReference type="Proteomes" id="UP000009223"/>
    </source>
</evidence>
<dbReference type="HOGENOM" id="CLU_066192_5_4_12"/>
<dbReference type="KEGG" id="tpi:TREPR_3643"/>
<dbReference type="CDD" id="cd00093">
    <property type="entry name" value="HTH_XRE"/>
    <property type="match status" value="1"/>
</dbReference>
<sequence length="130" mass="15171">METTEPIHKRVVELRHALNLSQPIFAEKISISKGYIGHLELGHKTINERIIRLICTTFGVNPVWLKTGQGSMFHETSNEKIEEIIGIFKQLHPFFQDYFLSQLRQIYEFETNIKIREEQNKGQEGMETPS</sequence>
<dbReference type="SMART" id="SM00530">
    <property type="entry name" value="HTH_XRE"/>
    <property type="match status" value="1"/>
</dbReference>
<dbReference type="InterPro" id="IPR010982">
    <property type="entry name" value="Lambda_DNA-bd_dom_sf"/>
</dbReference>
<feature type="domain" description="HTH cro/C1-type" evidence="1">
    <location>
        <begin position="11"/>
        <end position="65"/>
    </location>
</feature>
<accession>F5YQY4</accession>
<dbReference type="InterPro" id="IPR001387">
    <property type="entry name" value="Cro/C1-type_HTH"/>
</dbReference>
<evidence type="ECO:0000313" key="2">
    <source>
        <dbReference type="EMBL" id="AEF86008.1"/>
    </source>
</evidence>